<reference evidence="2" key="1">
    <citation type="journal article" date="2019" name="Int. J. Syst. Evol. Microbiol.">
        <title>The Global Catalogue of Microorganisms (GCM) 10K type strain sequencing project: providing services to taxonomists for standard genome sequencing and annotation.</title>
        <authorList>
            <consortium name="The Broad Institute Genomics Platform"/>
            <consortium name="The Broad Institute Genome Sequencing Center for Infectious Disease"/>
            <person name="Wu L."/>
            <person name="Ma J."/>
        </authorList>
    </citation>
    <scope>NUCLEOTIDE SEQUENCE [LARGE SCALE GENOMIC DNA]</scope>
    <source>
        <strain evidence="2">CGMCC 1.12942</strain>
    </source>
</reference>
<dbReference type="EMBL" id="JBHTBW010000081">
    <property type="protein sequence ID" value="MFC7443252.1"/>
    <property type="molecule type" value="Genomic_DNA"/>
</dbReference>
<gene>
    <name evidence="1" type="ORF">ACFQNG_19475</name>
</gene>
<accession>A0ABW2RR49</accession>
<comment type="caution">
    <text evidence="1">The sequence shown here is derived from an EMBL/GenBank/DDBJ whole genome shotgun (WGS) entry which is preliminary data.</text>
</comment>
<sequence>MKRYEEYCVYIKELLNQQKVILHFAHPERLEFRYDQHVIQALIDKQPFEEKAFYQCLEEIPRYLLAIINQDKELLLDMELKYYDEEDIASLEGEQISREVKEKLKVIEKIFYQPRLIQSLKIKQTSKSKLLSDFRWEVNHKIYDHEQGQLEPLRYVHLKIEMAPPANHSPKKPWLRYILDNEPHKEEVTLTLTHDDIDFLLMELTTMKKVMSRE</sequence>
<dbReference type="Proteomes" id="UP001596500">
    <property type="component" value="Unassembled WGS sequence"/>
</dbReference>
<proteinExistence type="predicted"/>
<protein>
    <submittedName>
        <fullName evidence="1">Uncharacterized protein</fullName>
    </submittedName>
</protein>
<evidence type="ECO:0000313" key="2">
    <source>
        <dbReference type="Proteomes" id="UP001596500"/>
    </source>
</evidence>
<keyword evidence="2" id="KW-1185">Reference proteome</keyword>
<evidence type="ECO:0000313" key="1">
    <source>
        <dbReference type="EMBL" id="MFC7443252.1"/>
    </source>
</evidence>
<organism evidence="1 2">
    <name type="scientific">Laceyella putida</name>
    <dbReference type="NCBI Taxonomy" id="110101"/>
    <lineage>
        <taxon>Bacteria</taxon>
        <taxon>Bacillati</taxon>
        <taxon>Bacillota</taxon>
        <taxon>Bacilli</taxon>
        <taxon>Bacillales</taxon>
        <taxon>Thermoactinomycetaceae</taxon>
        <taxon>Laceyella</taxon>
    </lineage>
</organism>
<name>A0ABW2RR49_9BACL</name>
<dbReference type="RefSeq" id="WP_379867578.1">
    <property type="nucleotide sequence ID" value="NZ_JBHTBW010000081.1"/>
</dbReference>